<comment type="caution">
    <text evidence="2">The sequence shown here is derived from an EMBL/GenBank/DDBJ whole genome shotgun (WGS) entry which is preliminary data.</text>
</comment>
<dbReference type="SUPFAM" id="SSF53098">
    <property type="entry name" value="Ribonuclease H-like"/>
    <property type="match status" value="1"/>
</dbReference>
<evidence type="ECO:0000313" key="3">
    <source>
        <dbReference type="Proteomes" id="UP001177744"/>
    </source>
</evidence>
<feature type="compositionally biased region" description="Basic and acidic residues" evidence="1">
    <location>
        <begin position="1"/>
        <end position="21"/>
    </location>
</feature>
<evidence type="ECO:0000256" key="1">
    <source>
        <dbReference type="SAM" id="MobiDB-lite"/>
    </source>
</evidence>
<reference evidence="2" key="1">
    <citation type="submission" date="2023-06" db="EMBL/GenBank/DDBJ databases">
        <title>Reference genome for the Northern bat (Eptesicus nilssonii), a most northern bat species.</title>
        <authorList>
            <person name="Laine V.N."/>
            <person name="Pulliainen A.T."/>
            <person name="Lilley T.M."/>
        </authorList>
    </citation>
    <scope>NUCLEOTIDE SEQUENCE</scope>
    <source>
        <strain evidence="2">BLF_Eptnil</strain>
        <tissue evidence="2">Kidney</tissue>
    </source>
</reference>
<dbReference type="InterPro" id="IPR012337">
    <property type="entry name" value="RNaseH-like_sf"/>
</dbReference>
<gene>
    <name evidence="2" type="ORF">QTO34_000583</name>
</gene>
<feature type="region of interest" description="Disordered" evidence="1">
    <location>
        <begin position="1"/>
        <end position="22"/>
    </location>
</feature>
<dbReference type="AlphaFoldDB" id="A0AA40LWQ2"/>
<dbReference type="EMBL" id="JAULJE010000001">
    <property type="protein sequence ID" value="KAK1346723.1"/>
    <property type="molecule type" value="Genomic_DNA"/>
</dbReference>
<feature type="region of interest" description="Disordered" evidence="1">
    <location>
        <begin position="200"/>
        <end position="223"/>
    </location>
</feature>
<protein>
    <submittedName>
        <fullName evidence="2">Uncharacterized protein</fullName>
    </submittedName>
</protein>
<sequence>MEKRNNSQRKENVESPRKEISETEACNMTEKEFRIMVVEFIHQMDEKINNLCKNQEEMKSDIATIRNTMESFNSRLQEGEDRINTFTNWVEALPCRREKIQEVIKTLTSEIIHCFGLPRSHQNDNNPLKIEKANDILKRQIAQESHLSWPLVLPMDLLRIRNTPKDLGLIPYEMLYGCPPPTRQALELPCNPAATPAKILLPHPQTRRPADLQTLGPPPPKVH</sequence>
<proteinExistence type="predicted"/>
<accession>A0AA40LWQ2</accession>
<organism evidence="2 3">
    <name type="scientific">Cnephaeus nilssonii</name>
    <name type="common">Northern bat</name>
    <name type="synonym">Eptesicus nilssonii</name>
    <dbReference type="NCBI Taxonomy" id="3371016"/>
    <lineage>
        <taxon>Eukaryota</taxon>
        <taxon>Metazoa</taxon>
        <taxon>Chordata</taxon>
        <taxon>Craniata</taxon>
        <taxon>Vertebrata</taxon>
        <taxon>Euteleostomi</taxon>
        <taxon>Mammalia</taxon>
        <taxon>Eutheria</taxon>
        <taxon>Laurasiatheria</taxon>
        <taxon>Chiroptera</taxon>
        <taxon>Yangochiroptera</taxon>
        <taxon>Vespertilionidae</taxon>
        <taxon>Cnephaeus</taxon>
    </lineage>
</organism>
<dbReference type="Proteomes" id="UP001177744">
    <property type="component" value="Unassembled WGS sequence"/>
</dbReference>
<keyword evidence="3" id="KW-1185">Reference proteome</keyword>
<evidence type="ECO:0000313" key="2">
    <source>
        <dbReference type="EMBL" id="KAK1346723.1"/>
    </source>
</evidence>
<name>A0AA40LWQ2_CNENI</name>